<protein>
    <submittedName>
        <fullName evidence="1">Putative 6-aminohexanoate-dimer hydrolase domain protein</fullName>
    </submittedName>
</protein>
<dbReference type="GO" id="GO:0016787">
    <property type="term" value="F:hydrolase activity"/>
    <property type="evidence" value="ECO:0007669"/>
    <property type="project" value="UniProtKB-KW"/>
</dbReference>
<dbReference type="AlphaFoldDB" id="A0A1V3X482"/>
<keyword evidence="1" id="KW-0378">Hydrolase</keyword>
<name>A0A1V3X482_MYCKA</name>
<dbReference type="Proteomes" id="UP000189229">
    <property type="component" value="Unassembled WGS sequence"/>
</dbReference>
<gene>
    <name evidence="1" type="ORF">BZL30_5236</name>
</gene>
<organism evidence="1 2">
    <name type="scientific">Mycobacterium kansasii</name>
    <dbReference type="NCBI Taxonomy" id="1768"/>
    <lineage>
        <taxon>Bacteria</taxon>
        <taxon>Bacillati</taxon>
        <taxon>Actinomycetota</taxon>
        <taxon>Actinomycetes</taxon>
        <taxon>Mycobacteriales</taxon>
        <taxon>Mycobacteriaceae</taxon>
        <taxon>Mycobacterium</taxon>
    </lineage>
</organism>
<proteinExistence type="predicted"/>
<evidence type="ECO:0000313" key="1">
    <source>
        <dbReference type="EMBL" id="OOK73945.1"/>
    </source>
</evidence>
<evidence type="ECO:0000313" key="2">
    <source>
        <dbReference type="Proteomes" id="UP000189229"/>
    </source>
</evidence>
<comment type="caution">
    <text evidence="1">The sequence shown here is derived from an EMBL/GenBank/DDBJ whole genome shotgun (WGS) entry which is preliminary data.</text>
</comment>
<dbReference type="EMBL" id="MVBM01000004">
    <property type="protein sequence ID" value="OOK73945.1"/>
    <property type="molecule type" value="Genomic_DNA"/>
</dbReference>
<sequence length="67" mass="7379">MSSGRCGEPGRVPAGISLDNWLSPPHSHWSFQHIEDFMPTAVIPRGRAGRGVARGECFDCRHPADQH</sequence>
<reference evidence="1 2" key="1">
    <citation type="submission" date="2017-02" db="EMBL/GenBank/DDBJ databases">
        <title>Complete genome sequences of Mycobacterium kansasii strains isolated from rhesus macaques.</title>
        <authorList>
            <person name="Panda A."/>
            <person name="Nagaraj S."/>
            <person name="Zhao X."/>
            <person name="Tettelin H."/>
            <person name="Detolla L.J."/>
        </authorList>
    </citation>
    <scope>NUCLEOTIDE SEQUENCE [LARGE SCALE GENOMIC DNA]</scope>
    <source>
        <strain evidence="1 2">11-3813</strain>
    </source>
</reference>
<accession>A0A1V3X482</accession>